<keyword evidence="1" id="KW-0472">Membrane</keyword>
<reference evidence="2 3" key="1">
    <citation type="submission" date="2013-11" db="EMBL/GenBank/DDBJ databases">
        <title>Genome sequencing of Stegodyphus mimosarum.</title>
        <authorList>
            <person name="Bechsgaard J."/>
        </authorList>
    </citation>
    <scope>NUCLEOTIDE SEQUENCE [LARGE SCALE GENOMIC DNA]</scope>
</reference>
<feature type="non-terminal residue" evidence="2">
    <location>
        <position position="88"/>
    </location>
</feature>
<keyword evidence="1" id="KW-1133">Transmembrane helix</keyword>
<feature type="transmembrane region" description="Helical" evidence="1">
    <location>
        <begin position="14"/>
        <end position="41"/>
    </location>
</feature>
<dbReference type="Proteomes" id="UP000054359">
    <property type="component" value="Unassembled WGS sequence"/>
</dbReference>
<evidence type="ECO:0000313" key="2">
    <source>
        <dbReference type="EMBL" id="KFM58402.1"/>
    </source>
</evidence>
<keyword evidence="3" id="KW-1185">Reference proteome</keyword>
<keyword evidence="1" id="KW-0812">Transmembrane</keyword>
<dbReference type="OrthoDB" id="6468369at2759"/>
<proteinExistence type="predicted"/>
<dbReference type="AlphaFoldDB" id="A0A087SZW3"/>
<accession>A0A087SZW3</accession>
<name>A0A087SZW3_STEMI</name>
<gene>
    <name evidence="2" type="ORF">X975_01526</name>
</gene>
<evidence type="ECO:0000313" key="3">
    <source>
        <dbReference type="Proteomes" id="UP000054359"/>
    </source>
</evidence>
<sequence length="88" mass="9511">MVKREEGPDQARSWAIAFAAFIINSVLSGISRTTGLFYVALIETYGISRLEANIPFTVRNLLRNLGGPLVGAIGHRYGPLSVTITGSF</sequence>
<protein>
    <submittedName>
        <fullName evidence="2">Uncharacterized protein</fullName>
    </submittedName>
</protein>
<dbReference type="InterPro" id="IPR036259">
    <property type="entry name" value="MFS_trans_sf"/>
</dbReference>
<evidence type="ECO:0000256" key="1">
    <source>
        <dbReference type="SAM" id="Phobius"/>
    </source>
</evidence>
<organism evidence="2 3">
    <name type="scientific">Stegodyphus mimosarum</name>
    <name type="common">African social velvet spider</name>
    <dbReference type="NCBI Taxonomy" id="407821"/>
    <lineage>
        <taxon>Eukaryota</taxon>
        <taxon>Metazoa</taxon>
        <taxon>Ecdysozoa</taxon>
        <taxon>Arthropoda</taxon>
        <taxon>Chelicerata</taxon>
        <taxon>Arachnida</taxon>
        <taxon>Araneae</taxon>
        <taxon>Araneomorphae</taxon>
        <taxon>Entelegynae</taxon>
        <taxon>Eresoidea</taxon>
        <taxon>Eresidae</taxon>
        <taxon>Stegodyphus</taxon>
    </lineage>
</organism>
<dbReference type="EMBL" id="KK112721">
    <property type="protein sequence ID" value="KFM58402.1"/>
    <property type="molecule type" value="Genomic_DNA"/>
</dbReference>
<dbReference type="SUPFAM" id="SSF103473">
    <property type="entry name" value="MFS general substrate transporter"/>
    <property type="match status" value="1"/>
</dbReference>